<feature type="region of interest" description="Disordered" evidence="4">
    <location>
        <begin position="67"/>
        <end position="90"/>
    </location>
</feature>
<feature type="compositionally biased region" description="Basic and acidic residues" evidence="4">
    <location>
        <begin position="480"/>
        <end position="495"/>
    </location>
</feature>
<gene>
    <name evidence="5" type="ORF">RHGRI_008585</name>
</gene>
<dbReference type="InterPro" id="IPR007378">
    <property type="entry name" value="Tic22-like"/>
</dbReference>
<protein>
    <recommendedName>
        <fullName evidence="7">Tic22-like family protein</fullName>
    </recommendedName>
</protein>
<evidence type="ECO:0000313" key="6">
    <source>
        <dbReference type="Proteomes" id="UP000823749"/>
    </source>
</evidence>
<accession>A0AAV6L1Q3</accession>
<organism evidence="5 6">
    <name type="scientific">Rhododendron griersonianum</name>
    <dbReference type="NCBI Taxonomy" id="479676"/>
    <lineage>
        <taxon>Eukaryota</taxon>
        <taxon>Viridiplantae</taxon>
        <taxon>Streptophyta</taxon>
        <taxon>Embryophyta</taxon>
        <taxon>Tracheophyta</taxon>
        <taxon>Spermatophyta</taxon>
        <taxon>Magnoliopsida</taxon>
        <taxon>eudicotyledons</taxon>
        <taxon>Gunneridae</taxon>
        <taxon>Pentapetalae</taxon>
        <taxon>asterids</taxon>
        <taxon>Ericales</taxon>
        <taxon>Ericaceae</taxon>
        <taxon>Ericoideae</taxon>
        <taxon>Rhodoreae</taxon>
        <taxon>Rhododendron</taxon>
    </lineage>
</organism>
<evidence type="ECO:0000313" key="5">
    <source>
        <dbReference type="EMBL" id="KAG5558677.1"/>
    </source>
</evidence>
<feature type="region of interest" description="Disordered" evidence="4">
    <location>
        <begin position="472"/>
        <end position="503"/>
    </location>
</feature>
<dbReference type="PANTHER" id="PTHR35138">
    <property type="entry name" value="OS01G0225300 PROTEIN"/>
    <property type="match status" value="1"/>
</dbReference>
<dbReference type="GO" id="GO:0015031">
    <property type="term" value="P:protein transport"/>
    <property type="evidence" value="ECO:0007669"/>
    <property type="project" value="InterPro"/>
</dbReference>
<dbReference type="AlphaFoldDB" id="A0AAV6L1Q3"/>
<dbReference type="EMBL" id="JACTNZ010000003">
    <property type="protein sequence ID" value="KAG5558677.1"/>
    <property type="molecule type" value="Genomic_DNA"/>
</dbReference>
<keyword evidence="3" id="KW-0934">Plastid</keyword>
<sequence>MGSATEPGHHHHDPNPINYISRFIQSTASNLSSLIPFPKPSPSQISASPSKIFVPLPFADSRPQLLSLRPPPSPFESTQTDSPSSSSLRGTSYLGLRSAGKGGPAFVGRVFSMCDLSGTGLMAVSTHFDIPFISKRTPEWIKKLFASVAKSERNGPVFRFFIDVGDAVSYVRKLNIPSGVVGACHLTLAYEHFKEKPHLFQFVPNETQVKEANKLLKLVSRNGGRKKIDGVPVFSARNLDIAIATADGIKWYTPYFFDKNLLDTILEESVDQHFHALIQTRRQHRDVFHDDDSDTELIEETGESISEPPEVMRALTEVALDKDIFSDLSSHVEEAAKFQLLNAVDKVLLGNRWLRKATGIQPKFPYIVDSFEERYPMLVPVSLIFSCLMYFLDSKPAQDLVSFTIVFIWCRTAASLLRALESSGSVTNSELRNSKCLQHHGTSELTLKDSVQAKQGQRLSSRFPFGDWCRHPFSNQPRHNQSDKRVEAETGRPTRQELQQSPLLPRITMVGVAAAAGEVSKSNLKEIVADLTRELEHTERGSAVSAASTESKCEDRDPLFVANLDGVPKKGSPGFGRWFLTVN</sequence>
<dbReference type="GO" id="GO:0009507">
    <property type="term" value="C:chloroplast"/>
    <property type="evidence" value="ECO:0007669"/>
    <property type="project" value="UniProtKB-SubCell"/>
</dbReference>
<evidence type="ECO:0000256" key="3">
    <source>
        <dbReference type="ARBA" id="ARBA00022640"/>
    </source>
</evidence>
<name>A0AAV6L1Q3_9ERIC</name>
<dbReference type="Pfam" id="PF04278">
    <property type="entry name" value="Tic22"/>
    <property type="match status" value="1"/>
</dbReference>
<evidence type="ECO:0000256" key="4">
    <source>
        <dbReference type="SAM" id="MobiDB-lite"/>
    </source>
</evidence>
<comment type="caution">
    <text evidence="5">The sequence shown here is derived from an EMBL/GenBank/DDBJ whole genome shotgun (WGS) entry which is preliminary data.</text>
</comment>
<dbReference type="PANTHER" id="PTHR35138:SF1">
    <property type="entry name" value="MYB-LIKE DOMAIN-CONTAINING PROTEIN"/>
    <property type="match status" value="1"/>
</dbReference>
<reference evidence="5" key="1">
    <citation type="submission" date="2020-08" db="EMBL/GenBank/DDBJ databases">
        <title>Plant Genome Project.</title>
        <authorList>
            <person name="Zhang R.-G."/>
        </authorList>
    </citation>
    <scope>NUCLEOTIDE SEQUENCE</scope>
    <source>
        <strain evidence="5">WSP0</strain>
        <tissue evidence="5">Leaf</tissue>
    </source>
</reference>
<comment type="subcellular location">
    <subcellularLocation>
        <location evidence="1">Plastid</location>
        <location evidence="1">Chloroplast</location>
    </subcellularLocation>
</comment>
<proteinExistence type="predicted"/>
<keyword evidence="2" id="KW-0150">Chloroplast</keyword>
<evidence type="ECO:0000256" key="2">
    <source>
        <dbReference type="ARBA" id="ARBA00022528"/>
    </source>
</evidence>
<evidence type="ECO:0008006" key="7">
    <source>
        <dbReference type="Google" id="ProtNLM"/>
    </source>
</evidence>
<keyword evidence="6" id="KW-1185">Reference proteome</keyword>
<evidence type="ECO:0000256" key="1">
    <source>
        <dbReference type="ARBA" id="ARBA00004229"/>
    </source>
</evidence>
<dbReference type="Proteomes" id="UP000823749">
    <property type="component" value="Chromosome 3"/>
</dbReference>